<proteinExistence type="predicted"/>
<sequence length="1363" mass="158367">MIDYSLQTILKAYAKRLTNLSAKNKSLLLLNLPNEQFIDLHELDFLHNQPSFMLIEQLIAQKNAISLCDTLDPRNVKVNEVSKRLKKISRTEKFIEEERGAKDLYVGYPMVKGKLMDGTVVRCPLLFFPVTLTQKAQRLSLNSSTDTGSGIKWHLQRREEPVTFNRSFLLAYSHFNEIKIFDNFLEYTFEDFSKTSLEFRTQLYELLKVSPLNVNFNQELFTNQLQYFEKSTKADLEQMEKNGELKLYPQAVLGIFPQAGSFLVPDYDFLIEESQNNITGLFREGEAQWLHPSLSMIQPTKIREEKLLTPLAIDASQEEIIREVKIGKSLVVQGPPGTGKSQLICNLVADFTARGKSVLVVSQKRAALDVVYERLRQIGMEQFVGSVHDFKNDRKALYSQILHQVEQIDAYKKHNYSLDSIFLERSFDQESRRIDKIVEELDSFKTALFDTSLCGVSVKELYLTSQPDAPYVDLSNFYQDYRFDQLDDFLTRFQKYCQYTRLFRHDSIGKNFWNKRKRFNSLTFSDVKHWQELFSKTFKATQTVFQELESLLESKIQYDDLQNLIQERDELKSISAILTSNSYFDALKYRKQQKHSLRALEFSQLFEQIKAIFGVEGIEITLDSSALKPFLHKLIEALDAKSNAIGGMVWSLFSKQKKDIQDVVVANGLTMSADDLRRLQMRIQNRIQLEEWWTEFGHLFWVKSQGNISSERPIWLGKGFRWFERHFEMMHKAIQTDMVWQETHLSLLVDISSFDYESVKNLLEDIHASLEGYAETHVYSQPYLSESQLEMLANIKASEASDIIAYLDEHFDLMLEADEIHRSFSSREMDLISLLEKEANLEDSPIELFTNNLKLAWIEAIEQRYPILRGASTLKLQQLEEDLQKSIEQKQQLSKEILQLKLREKTYQSIEVNRLQNVTTYRDLKHQVSKKRKIWSIRKLIAELSDEVFNLIPCWLASPETVSAIFPLTTHNLAISEKNSTGYHPVMFDLVIFDEASQCYAEQGIPSIFRGKQTVIAGDSKQLQPSDLYRIRFDDEDEDIPALEVDSFLDLGCQFLPQMQLRGHYRSRSLDLIDFSNQHFYQNSLQLLPRFEDMNDSDSSIEYIQVSEGIWNNHCNAVEADVILTLVKELRANTPDKSIGIVTFNYRQQVYIQDLLEQHLHAQEKLTKNGQEPIFVKNIENVQGDERDIIIFSVGYAPDATGRFTMNFGTLNMSGGENRLNVAVTRARERVYVITSIAPEQLKVDDATHEGPKLLKHYLEYARRVSEGLYSPQPHISKNYWAEWLLKEQLSKKVVSFVKELPFADLTVKSSQQYQGVVLTDDDLFYDARSVKESFAYLPLELQRKGWSFTRYYSRQLWKKVIP</sequence>
<evidence type="ECO:0000313" key="4">
    <source>
        <dbReference type="EMBL" id="MDI9860094.1"/>
    </source>
</evidence>
<dbReference type="InterPro" id="IPR045055">
    <property type="entry name" value="DNA2/NAM7-like"/>
</dbReference>
<evidence type="ECO:0000256" key="1">
    <source>
        <dbReference type="SAM" id="Coils"/>
    </source>
</evidence>
<dbReference type="Pfam" id="PF13086">
    <property type="entry name" value="AAA_11"/>
    <property type="match status" value="2"/>
</dbReference>
<dbReference type="CDD" id="cd18808">
    <property type="entry name" value="SF1_C_Upf1"/>
    <property type="match status" value="1"/>
</dbReference>
<dbReference type="Pfam" id="PF13087">
    <property type="entry name" value="AAA_12"/>
    <property type="match status" value="1"/>
</dbReference>
<comment type="caution">
    <text evidence="4">The sequence shown here is derived from an EMBL/GenBank/DDBJ whole genome shotgun (WGS) entry which is preliminary data.</text>
</comment>
<reference evidence="4 5" key="1">
    <citation type="submission" date="2023-05" db="EMBL/GenBank/DDBJ databases">
        <title>Novel species of genus Flectobacillus isolated from stream in China.</title>
        <authorList>
            <person name="Lu H."/>
        </authorList>
    </citation>
    <scope>NUCLEOTIDE SEQUENCE [LARGE SCALE GENOMIC DNA]</scope>
    <source>
        <strain evidence="4 5">KCTC 42575</strain>
    </source>
</reference>
<dbReference type="Proteomes" id="UP001236507">
    <property type="component" value="Unassembled WGS sequence"/>
</dbReference>
<gene>
    <name evidence="4" type="ORF">QM524_12810</name>
</gene>
<keyword evidence="5" id="KW-1185">Reference proteome</keyword>
<dbReference type="PANTHER" id="PTHR10887">
    <property type="entry name" value="DNA2/NAM7 HELICASE FAMILY"/>
    <property type="match status" value="1"/>
</dbReference>
<dbReference type="InterPro" id="IPR041679">
    <property type="entry name" value="DNA2/NAM7-like_C"/>
</dbReference>
<dbReference type="RefSeq" id="WP_283344908.1">
    <property type="nucleotide sequence ID" value="NZ_JASHIF010000010.1"/>
</dbReference>
<dbReference type="Gene3D" id="3.40.50.300">
    <property type="entry name" value="P-loop containing nucleotide triphosphate hydrolases"/>
    <property type="match status" value="3"/>
</dbReference>
<dbReference type="InterPro" id="IPR027417">
    <property type="entry name" value="P-loop_NTPase"/>
</dbReference>
<dbReference type="PANTHER" id="PTHR10887:SF530">
    <property type="entry name" value="SUPERFAMILY I DNA HELICASES"/>
    <property type="match status" value="1"/>
</dbReference>
<protein>
    <submittedName>
        <fullName evidence="4">AAA domain-containing protein</fullName>
    </submittedName>
</protein>
<keyword evidence="1" id="KW-0175">Coiled coil</keyword>
<accession>A0ABT6Y9H6</accession>
<dbReference type="InterPro" id="IPR047187">
    <property type="entry name" value="SF1_C_Upf1"/>
</dbReference>
<dbReference type="EMBL" id="JASHIF010000010">
    <property type="protein sequence ID" value="MDI9860094.1"/>
    <property type="molecule type" value="Genomic_DNA"/>
</dbReference>
<name>A0ABT6Y9H6_9BACT</name>
<dbReference type="InterPro" id="IPR041677">
    <property type="entry name" value="DNA2/NAM7_AAA_11"/>
</dbReference>
<evidence type="ECO:0000259" key="3">
    <source>
        <dbReference type="Pfam" id="PF13087"/>
    </source>
</evidence>
<dbReference type="InterPro" id="IPR025103">
    <property type="entry name" value="DUF4011"/>
</dbReference>
<feature type="coiled-coil region" evidence="1">
    <location>
        <begin position="876"/>
        <end position="903"/>
    </location>
</feature>
<evidence type="ECO:0000313" key="5">
    <source>
        <dbReference type="Proteomes" id="UP001236507"/>
    </source>
</evidence>
<evidence type="ECO:0000259" key="2">
    <source>
        <dbReference type="Pfam" id="PF13086"/>
    </source>
</evidence>
<feature type="domain" description="DNA2/NAM7 helicase helicase" evidence="2">
    <location>
        <begin position="877"/>
        <end position="1025"/>
    </location>
</feature>
<feature type="domain" description="DNA2/NAM7 helicase-like C-terminal" evidence="3">
    <location>
        <begin position="1058"/>
        <end position="1236"/>
    </location>
</feature>
<dbReference type="SUPFAM" id="SSF52540">
    <property type="entry name" value="P-loop containing nucleoside triphosphate hydrolases"/>
    <property type="match status" value="2"/>
</dbReference>
<organism evidence="4 5">
    <name type="scientific">Flectobacillus roseus</name>
    <dbReference type="NCBI Taxonomy" id="502259"/>
    <lineage>
        <taxon>Bacteria</taxon>
        <taxon>Pseudomonadati</taxon>
        <taxon>Bacteroidota</taxon>
        <taxon>Cytophagia</taxon>
        <taxon>Cytophagales</taxon>
        <taxon>Flectobacillaceae</taxon>
        <taxon>Flectobacillus</taxon>
    </lineage>
</organism>
<dbReference type="Pfam" id="PF13195">
    <property type="entry name" value="DUF4011"/>
    <property type="match status" value="1"/>
</dbReference>
<feature type="domain" description="DNA2/NAM7 helicase helicase" evidence="2">
    <location>
        <begin position="313"/>
        <end position="421"/>
    </location>
</feature>